<accession>A0A392Q4V5</accession>
<dbReference type="EMBL" id="LXQA010114457">
    <property type="protein sequence ID" value="MCI19361.1"/>
    <property type="molecule type" value="Genomic_DNA"/>
</dbReference>
<dbReference type="PANTHER" id="PTHR46310:SF7">
    <property type="entry name" value="AMIDASE 1"/>
    <property type="match status" value="1"/>
</dbReference>
<dbReference type="PANTHER" id="PTHR46310">
    <property type="entry name" value="AMIDASE 1"/>
    <property type="match status" value="1"/>
</dbReference>
<name>A0A392Q4V5_9FABA</name>
<dbReference type="SUPFAM" id="SSF75304">
    <property type="entry name" value="Amidase signature (AS) enzymes"/>
    <property type="match status" value="1"/>
</dbReference>
<dbReference type="PROSITE" id="PS00571">
    <property type="entry name" value="AMIDASES"/>
    <property type="match status" value="1"/>
</dbReference>
<comment type="caution">
    <text evidence="3">The sequence shown here is derived from an EMBL/GenBank/DDBJ whole genome shotgun (WGS) entry which is preliminary data.</text>
</comment>
<evidence type="ECO:0000313" key="4">
    <source>
        <dbReference type="Proteomes" id="UP000265520"/>
    </source>
</evidence>
<dbReference type="Proteomes" id="UP000265520">
    <property type="component" value="Unassembled WGS sequence"/>
</dbReference>
<dbReference type="InterPro" id="IPR023631">
    <property type="entry name" value="Amidase_dom"/>
</dbReference>
<sequence length="77" mass="7721">DRVPGGSSSGSAVAVGAKLVDFSLGTDTGGSVRVPASYCGIFGFRPSHGAISKSGVVPMAQSFDTVGNNPQFLVALY</sequence>
<feature type="domain" description="Amidase" evidence="2">
    <location>
        <begin position="1"/>
        <end position="67"/>
    </location>
</feature>
<dbReference type="InterPro" id="IPR036928">
    <property type="entry name" value="AS_sf"/>
</dbReference>
<dbReference type="AlphaFoldDB" id="A0A392Q4V5"/>
<feature type="non-terminal residue" evidence="3">
    <location>
        <position position="1"/>
    </location>
</feature>
<evidence type="ECO:0000256" key="1">
    <source>
        <dbReference type="ARBA" id="ARBA00009199"/>
    </source>
</evidence>
<organism evidence="3 4">
    <name type="scientific">Trifolium medium</name>
    <dbReference type="NCBI Taxonomy" id="97028"/>
    <lineage>
        <taxon>Eukaryota</taxon>
        <taxon>Viridiplantae</taxon>
        <taxon>Streptophyta</taxon>
        <taxon>Embryophyta</taxon>
        <taxon>Tracheophyta</taxon>
        <taxon>Spermatophyta</taxon>
        <taxon>Magnoliopsida</taxon>
        <taxon>eudicotyledons</taxon>
        <taxon>Gunneridae</taxon>
        <taxon>Pentapetalae</taxon>
        <taxon>rosids</taxon>
        <taxon>fabids</taxon>
        <taxon>Fabales</taxon>
        <taxon>Fabaceae</taxon>
        <taxon>Papilionoideae</taxon>
        <taxon>50 kb inversion clade</taxon>
        <taxon>NPAAA clade</taxon>
        <taxon>Hologalegina</taxon>
        <taxon>IRL clade</taxon>
        <taxon>Trifolieae</taxon>
        <taxon>Trifolium</taxon>
    </lineage>
</organism>
<keyword evidence="4" id="KW-1185">Reference proteome</keyword>
<dbReference type="Pfam" id="PF01425">
    <property type="entry name" value="Amidase"/>
    <property type="match status" value="1"/>
</dbReference>
<dbReference type="InterPro" id="IPR020556">
    <property type="entry name" value="Amidase_CS"/>
</dbReference>
<comment type="similarity">
    <text evidence="1">Belongs to the amidase family.</text>
</comment>
<proteinExistence type="inferred from homology"/>
<dbReference type="Gene3D" id="3.90.1300.10">
    <property type="entry name" value="Amidase signature (AS) domain"/>
    <property type="match status" value="1"/>
</dbReference>
<evidence type="ECO:0000313" key="3">
    <source>
        <dbReference type="EMBL" id="MCI19361.1"/>
    </source>
</evidence>
<protein>
    <submittedName>
        <fullName evidence="3">Amidase 1-like</fullName>
    </submittedName>
</protein>
<dbReference type="GO" id="GO:0016811">
    <property type="term" value="F:hydrolase activity, acting on carbon-nitrogen (but not peptide) bonds, in linear amides"/>
    <property type="evidence" value="ECO:0007669"/>
    <property type="project" value="UniProtKB-ARBA"/>
</dbReference>
<reference evidence="3 4" key="1">
    <citation type="journal article" date="2018" name="Front. Plant Sci.">
        <title>Red Clover (Trifolium pratense) and Zigzag Clover (T. medium) - A Picture of Genomic Similarities and Differences.</title>
        <authorList>
            <person name="Dluhosova J."/>
            <person name="Istvanek J."/>
            <person name="Nedelnik J."/>
            <person name="Repkova J."/>
        </authorList>
    </citation>
    <scope>NUCLEOTIDE SEQUENCE [LARGE SCALE GENOMIC DNA]</scope>
    <source>
        <strain evidence="4">cv. 10/8</strain>
        <tissue evidence="3">Leaf</tissue>
    </source>
</reference>
<evidence type="ECO:0000259" key="2">
    <source>
        <dbReference type="Pfam" id="PF01425"/>
    </source>
</evidence>